<dbReference type="EMBL" id="JBFTWV010000038">
    <property type="protein sequence ID" value="KAL2795037.1"/>
    <property type="molecule type" value="Genomic_DNA"/>
</dbReference>
<accession>A0ABR4G7P0</accession>
<evidence type="ECO:0000313" key="2">
    <source>
        <dbReference type="EMBL" id="KAL2795037.1"/>
    </source>
</evidence>
<keyword evidence="1" id="KW-0472">Membrane</keyword>
<reference evidence="2 3" key="1">
    <citation type="submission" date="2024-07" db="EMBL/GenBank/DDBJ databases">
        <title>Section-level genome sequencing and comparative genomics of Aspergillus sections Usti and Cavernicolus.</title>
        <authorList>
            <consortium name="Lawrence Berkeley National Laboratory"/>
            <person name="Nybo J.L."/>
            <person name="Vesth T.C."/>
            <person name="Theobald S."/>
            <person name="Frisvad J.C."/>
            <person name="Larsen T.O."/>
            <person name="Kjaerboelling I."/>
            <person name="Rothschild-Mancinelli K."/>
            <person name="Lyhne E.K."/>
            <person name="Kogle M.E."/>
            <person name="Barry K."/>
            <person name="Clum A."/>
            <person name="Na H."/>
            <person name="Ledsgaard L."/>
            <person name="Lin J."/>
            <person name="Lipzen A."/>
            <person name="Kuo A."/>
            <person name="Riley R."/>
            <person name="Mondo S."/>
            <person name="Labutti K."/>
            <person name="Haridas S."/>
            <person name="Pangalinan J."/>
            <person name="Salamov A.A."/>
            <person name="Simmons B.A."/>
            <person name="Magnuson J.K."/>
            <person name="Chen J."/>
            <person name="Drula E."/>
            <person name="Henrissat B."/>
            <person name="Wiebenga A."/>
            <person name="Lubbers R.J."/>
            <person name="Gomes A.C."/>
            <person name="Makela M.R."/>
            <person name="Stajich J."/>
            <person name="Grigoriev I.V."/>
            <person name="Mortensen U.H."/>
            <person name="De Vries R.P."/>
            <person name="Baker S.E."/>
            <person name="Andersen M.R."/>
        </authorList>
    </citation>
    <scope>NUCLEOTIDE SEQUENCE [LARGE SCALE GENOMIC DNA]</scope>
    <source>
        <strain evidence="2 3">CBS 209.92</strain>
    </source>
</reference>
<organism evidence="2 3">
    <name type="scientific">Aspergillus keveii</name>
    <dbReference type="NCBI Taxonomy" id="714993"/>
    <lineage>
        <taxon>Eukaryota</taxon>
        <taxon>Fungi</taxon>
        <taxon>Dikarya</taxon>
        <taxon>Ascomycota</taxon>
        <taxon>Pezizomycotina</taxon>
        <taxon>Eurotiomycetes</taxon>
        <taxon>Eurotiomycetidae</taxon>
        <taxon>Eurotiales</taxon>
        <taxon>Aspergillaceae</taxon>
        <taxon>Aspergillus</taxon>
        <taxon>Aspergillus subgen. Nidulantes</taxon>
    </lineage>
</organism>
<keyword evidence="1" id="KW-0812">Transmembrane</keyword>
<name>A0ABR4G7P0_9EURO</name>
<protein>
    <submittedName>
        <fullName evidence="2">Uncharacterized protein</fullName>
    </submittedName>
</protein>
<evidence type="ECO:0000313" key="3">
    <source>
        <dbReference type="Proteomes" id="UP001610563"/>
    </source>
</evidence>
<sequence>MTRQQPHLLFAMYVCFHTSYTSLATIFLSIMRRTCYRRGGPMSSPHLVCCACY</sequence>
<gene>
    <name evidence="2" type="ORF">BJX66DRAFT_302509</name>
</gene>
<feature type="transmembrane region" description="Helical" evidence="1">
    <location>
        <begin position="6"/>
        <end position="28"/>
    </location>
</feature>
<keyword evidence="1" id="KW-1133">Transmembrane helix</keyword>
<keyword evidence="3" id="KW-1185">Reference proteome</keyword>
<dbReference type="Proteomes" id="UP001610563">
    <property type="component" value="Unassembled WGS sequence"/>
</dbReference>
<comment type="caution">
    <text evidence="2">The sequence shown here is derived from an EMBL/GenBank/DDBJ whole genome shotgun (WGS) entry which is preliminary data.</text>
</comment>
<proteinExistence type="predicted"/>
<evidence type="ECO:0000256" key="1">
    <source>
        <dbReference type="SAM" id="Phobius"/>
    </source>
</evidence>